<dbReference type="SUPFAM" id="SSF144232">
    <property type="entry name" value="HIT/MYND zinc finger-like"/>
    <property type="match status" value="1"/>
</dbReference>
<dbReference type="Pfam" id="PF01753">
    <property type="entry name" value="zf-MYND"/>
    <property type="match status" value="1"/>
</dbReference>
<dbReference type="Proteomes" id="UP000053477">
    <property type="component" value="Unassembled WGS sequence"/>
</dbReference>
<feature type="domain" description="MYND-type" evidence="5">
    <location>
        <begin position="436"/>
        <end position="480"/>
    </location>
</feature>
<accession>A0A0H2S7G6</accession>
<evidence type="ECO:0000313" key="7">
    <source>
        <dbReference type="Proteomes" id="UP000053477"/>
    </source>
</evidence>
<proteinExistence type="predicted"/>
<dbReference type="PROSITE" id="PS50865">
    <property type="entry name" value="ZF_MYND_2"/>
    <property type="match status" value="1"/>
</dbReference>
<dbReference type="InParanoid" id="A0A0H2S7G6"/>
<dbReference type="EMBL" id="KQ085903">
    <property type="protein sequence ID" value="KLO17598.1"/>
    <property type="molecule type" value="Genomic_DNA"/>
</dbReference>
<dbReference type="PROSITE" id="PS01360">
    <property type="entry name" value="ZF_MYND_1"/>
    <property type="match status" value="1"/>
</dbReference>
<sequence length="746" mass="83093">MFKFSMTSSWSSSHSKQCIYRAKDGSVVDLATIAPNMDMVSDSHLDEFLKIFITRLKVPEGFNPLLPLPVILRPQYEEVQQCLMGLANARQRICARNDRLSAVQLSWPSISKWAQFYYFDKCSNVAANEDTFPTQDELLAQTIITSLFEMLSATKGAYSQLVHQDGTFGLLAKAWLAVIPNENLDKSVRASIMDSMELALQGAIAPPFSLSTARKEIIKASAVVDVVLSSLTKLPENKSEDKLPGMKFILHTVNVLDLLLYPGCHKCDFSVFYKPLLEERVIHIVVKTLLQLASPSVSNLEYAEKISIGCLRVITSLLGSGSAYTQVSRMLDLGLLDGVVKFISTFYPGGKSPDFSSAWLLKNLVGNLLSNNLFYYAALSSAIKAVNQLIRTRTLQVLETSFLREEWAFFHSLLLERAAGKALYDLKIETKPIPVCHFCGKQNLATRKDLMACAKCRIAFYCSRECQKGGWDHKGHSIECDVLTESHQEKRFSRNSFYFLPYLVAMDVRRHMSGIRKLLASSPEFRNVKAEDVGYAVSYVNVKEEPVLEISPFCTLGMADAVRTKAGGGVVKKRPHSRSGKLDQALERALETEEETKDIRIVHSTVYRGGARATLTFHGVSKSYLKMPAFPAGAIEGPSAPDGTKWCRRKARDDRGREIAAEWDPIDDIVSRALDKTIQTDDVETLAAVAPTVSDVEMADADSSDAEESQETKETVFERIVRFAKEYEDDSDGIVGHITPRYDSIS</sequence>
<keyword evidence="7" id="KW-1185">Reference proteome</keyword>
<reference evidence="6 7" key="1">
    <citation type="submission" date="2015-04" db="EMBL/GenBank/DDBJ databases">
        <title>Complete genome sequence of Schizopora paradoxa KUC8140, a cosmopolitan wood degrader in East Asia.</title>
        <authorList>
            <consortium name="DOE Joint Genome Institute"/>
            <person name="Min B."/>
            <person name="Park H."/>
            <person name="Jang Y."/>
            <person name="Kim J.-J."/>
            <person name="Kim K.H."/>
            <person name="Pangilinan J."/>
            <person name="Lipzen A."/>
            <person name="Riley R."/>
            <person name="Grigoriev I.V."/>
            <person name="Spatafora J.W."/>
            <person name="Choi I.-G."/>
        </authorList>
    </citation>
    <scope>NUCLEOTIDE SEQUENCE [LARGE SCALE GENOMIC DNA]</scope>
    <source>
        <strain evidence="6 7">KUC8140</strain>
    </source>
</reference>
<dbReference type="AlphaFoldDB" id="A0A0H2S7G6"/>
<keyword evidence="2 4" id="KW-0863">Zinc-finger</keyword>
<name>A0A0H2S7G6_9AGAM</name>
<keyword evidence="3" id="KW-0862">Zinc</keyword>
<organism evidence="6 7">
    <name type="scientific">Schizopora paradoxa</name>
    <dbReference type="NCBI Taxonomy" id="27342"/>
    <lineage>
        <taxon>Eukaryota</taxon>
        <taxon>Fungi</taxon>
        <taxon>Dikarya</taxon>
        <taxon>Basidiomycota</taxon>
        <taxon>Agaricomycotina</taxon>
        <taxon>Agaricomycetes</taxon>
        <taxon>Hymenochaetales</taxon>
        <taxon>Schizoporaceae</taxon>
        <taxon>Schizopora</taxon>
    </lineage>
</organism>
<dbReference type="Gene3D" id="6.10.140.2220">
    <property type="match status" value="1"/>
</dbReference>
<evidence type="ECO:0000313" key="6">
    <source>
        <dbReference type="EMBL" id="KLO17598.1"/>
    </source>
</evidence>
<protein>
    <recommendedName>
        <fullName evidence="5">MYND-type domain-containing protein</fullName>
    </recommendedName>
</protein>
<dbReference type="GO" id="GO:0008270">
    <property type="term" value="F:zinc ion binding"/>
    <property type="evidence" value="ECO:0007669"/>
    <property type="project" value="UniProtKB-KW"/>
</dbReference>
<dbReference type="OrthoDB" id="265717at2759"/>
<keyword evidence="1" id="KW-0479">Metal-binding</keyword>
<evidence type="ECO:0000256" key="2">
    <source>
        <dbReference type="ARBA" id="ARBA00022771"/>
    </source>
</evidence>
<evidence type="ECO:0000256" key="3">
    <source>
        <dbReference type="ARBA" id="ARBA00022833"/>
    </source>
</evidence>
<dbReference type="STRING" id="27342.A0A0H2S7G6"/>
<evidence type="ECO:0000256" key="1">
    <source>
        <dbReference type="ARBA" id="ARBA00022723"/>
    </source>
</evidence>
<dbReference type="InterPro" id="IPR002893">
    <property type="entry name" value="Znf_MYND"/>
</dbReference>
<gene>
    <name evidence="6" type="ORF">SCHPADRAFT_994277</name>
</gene>
<evidence type="ECO:0000259" key="5">
    <source>
        <dbReference type="PROSITE" id="PS50865"/>
    </source>
</evidence>
<evidence type="ECO:0000256" key="4">
    <source>
        <dbReference type="PROSITE-ProRule" id="PRU00134"/>
    </source>
</evidence>